<reference evidence="2" key="1">
    <citation type="submission" date="2013-07" db="EMBL/GenBank/DDBJ databases">
        <title>The genome of an arbuscular mycorrhizal fungus provides insights into the evolution of the oldest plant symbiosis.</title>
        <authorList>
            <consortium name="DOE Joint Genome Institute"/>
            <person name="Tisserant E."/>
            <person name="Malbreil M."/>
            <person name="Kuo A."/>
            <person name="Kohler A."/>
            <person name="Symeonidi A."/>
            <person name="Balestrini R."/>
            <person name="Charron P."/>
            <person name="Duensing N."/>
            <person name="Frei-dit-Frey N."/>
            <person name="Gianinazzi-Pearson V."/>
            <person name="Gilbert B."/>
            <person name="Handa Y."/>
            <person name="Hijri M."/>
            <person name="Kaul R."/>
            <person name="Kawaguchi M."/>
            <person name="Krajinski F."/>
            <person name="Lammers P."/>
            <person name="Lapierre D."/>
            <person name="Masclaux F.G."/>
            <person name="Murat C."/>
            <person name="Morin E."/>
            <person name="Ndikumana S."/>
            <person name="Pagni M."/>
            <person name="Petitpierre D."/>
            <person name="Requena N."/>
            <person name="Rosikiewicz P."/>
            <person name="Riley R."/>
            <person name="Saito K."/>
            <person name="San Clemente H."/>
            <person name="Shapiro H."/>
            <person name="van Tuinen D."/>
            <person name="Becard G."/>
            <person name="Bonfante P."/>
            <person name="Paszkowski U."/>
            <person name="Shachar-Hill Y."/>
            <person name="Young J.P."/>
            <person name="Sanders I.R."/>
            <person name="Henrissat B."/>
            <person name="Rensing S.A."/>
            <person name="Grigoriev I.V."/>
            <person name="Corradi N."/>
            <person name="Roux C."/>
            <person name="Martin F."/>
        </authorList>
    </citation>
    <scope>NUCLEOTIDE SEQUENCE</scope>
    <source>
        <strain evidence="2">DAOM 197198</strain>
    </source>
</reference>
<evidence type="ECO:0008006" key="3">
    <source>
        <dbReference type="Google" id="ProtNLM"/>
    </source>
</evidence>
<dbReference type="InterPro" id="IPR050767">
    <property type="entry name" value="Sel1_AlgK"/>
</dbReference>
<dbReference type="HOGENOM" id="CLU_1993824_0_0_1"/>
<dbReference type="SMART" id="SM00671">
    <property type="entry name" value="SEL1"/>
    <property type="match status" value="1"/>
</dbReference>
<gene>
    <name evidence="2" type="ORF">GLOINDRAFT_331198</name>
</gene>
<proteinExistence type="inferred from homology"/>
<dbReference type="Pfam" id="PF08238">
    <property type="entry name" value="Sel1"/>
    <property type="match status" value="2"/>
</dbReference>
<dbReference type="InterPro" id="IPR006597">
    <property type="entry name" value="Sel1-like"/>
</dbReference>
<sequence>MSYDNCKHNSFRHKDAVSDFIDNQIILLAHSSRKLLSRLIELQRFKFINRTNIPGPPEKIKTPIQLTKLAANHGDKAIMFILARHYMNGEGTEKNLEKAFYWYQKAAENSNEKAMFYLAECYVTG</sequence>
<dbReference type="PANTHER" id="PTHR11102:SF160">
    <property type="entry name" value="ERAD-ASSOCIATED E3 UBIQUITIN-PROTEIN LIGASE COMPONENT HRD3"/>
    <property type="match status" value="1"/>
</dbReference>
<organism evidence="2">
    <name type="scientific">Rhizophagus irregularis (strain DAOM 181602 / DAOM 197198 / MUCL 43194)</name>
    <name type="common">Arbuscular mycorrhizal fungus</name>
    <name type="synonym">Glomus intraradices</name>
    <dbReference type="NCBI Taxonomy" id="747089"/>
    <lineage>
        <taxon>Eukaryota</taxon>
        <taxon>Fungi</taxon>
        <taxon>Fungi incertae sedis</taxon>
        <taxon>Mucoromycota</taxon>
        <taxon>Glomeromycotina</taxon>
        <taxon>Glomeromycetes</taxon>
        <taxon>Glomerales</taxon>
        <taxon>Glomeraceae</taxon>
        <taxon>Rhizophagus</taxon>
    </lineage>
</organism>
<dbReference type="PANTHER" id="PTHR11102">
    <property type="entry name" value="SEL-1-LIKE PROTEIN"/>
    <property type="match status" value="1"/>
</dbReference>
<dbReference type="EMBL" id="KI301202">
    <property type="protein sequence ID" value="ERZ95497.1"/>
    <property type="molecule type" value="Genomic_DNA"/>
</dbReference>
<dbReference type="AlphaFoldDB" id="U9SND5"/>
<comment type="similarity">
    <text evidence="1">Belongs to the sel-1 family.</text>
</comment>
<protein>
    <recommendedName>
        <fullName evidence="3">HCP-like protein</fullName>
    </recommendedName>
</protein>
<evidence type="ECO:0000313" key="2">
    <source>
        <dbReference type="EMBL" id="ERZ95497.1"/>
    </source>
</evidence>
<dbReference type="InterPro" id="IPR011990">
    <property type="entry name" value="TPR-like_helical_dom_sf"/>
</dbReference>
<name>U9SND5_RHIID</name>
<dbReference type="SUPFAM" id="SSF81901">
    <property type="entry name" value="HCP-like"/>
    <property type="match status" value="1"/>
</dbReference>
<evidence type="ECO:0000256" key="1">
    <source>
        <dbReference type="ARBA" id="ARBA00038101"/>
    </source>
</evidence>
<dbReference type="Gene3D" id="1.25.40.10">
    <property type="entry name" value="Tetratricopeptide repeat domain"/>
    <property type="match status" value="1"/>
</dbReference>
<accession>U9SND5</accession>